<sequence length="186" mass="19771">MSIISIFLTALALAMDAFAVSLSIGMKSKNERIKNGLKAGLYFGIFQGAMPLIGWLLGIKFTNYIVKFDHWIAFILLAIIGGKMIYEAIKGEESDITSDLSVKVMTILAIATSIDALAVGVSFAFLNVSIVLAASSIAIITFIACFIGVFIGQKLGDVLGGKAEFLGGIILILIGTKILLEHLGIL</sequence>
<keyword evidence="4 8" id="KW-1133">Transmembrane helix</keyword>
<evidence type="ECO:0000256" key="3">
    <source>
        <dbReference type="ARBA" id="ARBA00022692"/>
    </source>
</evidence>
<evidence type="ECO:0000313" key="10">
    <source>
        <dbReference type="Proteomes" id="UP000481872"/>
    </source>
</evidence>
<dbReference type="RefSeq" id="WP_061994222.1">
    <property type="nucleotide sequence ID" value="NZ_JAAGPU010000002.1"/>
</dbReference>
<evidence type="ECO:0000256" key="6">
    <source>
        <dbReference type="ARBA" id="ARBA00023136"/>
    </source>
</evidence>
<dbReference type="InterPro" id="IPR022929">
    <property type="entry name" value="Put_MntP"/>
</dbReference>
<evidence type="ECO:0000256" key="4">
    <source>
        <dbReference type="ARBA" id="ARBA00022989"/>
    </source>
</evidence>
<feature type="transmembrane region" description="Helical" evidence="8">
    <location>
        <begin position="39"/>
        <end position="59"/>
    </location>
</feature>
<proteinExistence type="inferred from homology"/>
<evidence type="ECO:0000313" key="9">
    <source>
        <dbReference type="EMBL" id="NEU03658.1"/>
    </source>
</evidence>
<comment type="similarity">
    <text evidence="8">Belongs to the MntP (TC 9.B.29) family.</text>
</comment>
<evidence type="ECO:0000256" key="8">
    <source>
        <dbReference type="HAMAP-Rule" id="MF_01521"/>
    </source>
</evidence>
<dbReference type="Proteomes" id="UP000481872">
    <property type="component" value="Unassembled WGS sequence"/>
</dbReference>
<evidence type="ECO:0000256" key="2">
    <source>
        <dbReference type="ARBA" id="ARBA00022475"/>
    </source>
</evidence>
<keyword evidence="7 8" id="KW-0464">Manganese</keyword>
<comment type="function">
    <text evidence="8">Probably functions as a manganese efflux pump.</text>
</comment>
<dbReference type="PANTHER" id="PTHR35529">
    <property type="entry name" value="MANGANESE EFFLUX PUMP MNTP-RELATED"/>
    <property type="match status" value="1"/>
</dbReference>
<dbReference type="GO" id="GO:0005384">
    <property type="term" value="F:manganese ion transmembrane transporter activity"/>
    <property type="evidence" value="ECO:0007669"/>
    <property type="project" value="UniProtKB-UniRule"/>
</dbReference>
<feature type="transmembrane region" description="Helical" evidence="8">
    <location>
        <begin position="71"/>
        <end position="89"/>
    </location>
</feature>
<protein>
    <recommendedName>
        <fullName evidence="8">Putative manganese efflux pump MntP</fullName>
    </recommendedName>
</protein>
<comment type="subcellular location">
    <subcellularLocation>
        <location evidence="8">Cell membrane</location>
        <topology evidence="8">Multi-pass membrane protein</topology>
    </subcellularLocation>
</comment>
<dbReference type="Pfam" id="PF02659">
    <property type="entry name" value="Mntp"/>
    <property type="match status" value="1"/>
</dbReference>
<evidence type="ECO:0000256" key="5">
    <source>
        <dbReference type="ARBA" id="ARBA00023065"/>
    </source>
</evidence>
<dbReference type="HAMAP" id="MF_01521">
    <property type="entry name" value="MntP_pump"/>
    <property type="match status" value="1"/>
</dbReference>
<keyword evidence="3 8" id="KW-0812">Transmembrane</keyword>
<dbReference type="AlphaFoldDB" id="A0A6M0H0D9"/>
<name>A0A6M0H0D9_9CLOT</name>
<evidence type="ECO:0000256" key="7">
    <source>
        <dbReference type="ARBA" id="ARBA00023211"/>
    </source>
</evidence>
<gene>
    <name evidence="8" type="primary">mntP</name>
    <name evidence="9" type="ORF">G3M99_02070</name>
</gene>
<keyword evidence="10" id="KW-1185">Reference proteome</keyword>
<reference evidence="9 10" key="1">
    <citation type="submission" date="2020-02" db="EMBL/GenBank/DDBJ databases">
        <title>Genome assembly of a novel Clostridium senegalense strain.</title>
        <authorList>
            <person name="Gupta T.B."/>
            <person name="Jauregui R."/>
            <person name="Maclean P."/>
            <person name="Nawarathana A."/>
            <person name="Brightwell G."/>
        </authorList>
    </citation>
    <scope>NUCLEOTIDE SEQUENCE [LARGE SCALE GENOMIC DNA]</scope>
    <source>
        <strain evidence="9 10">AGRFS4</strain>
    </source>
</reference>
<accession>A0A6M0H0D9</accession>
<dbReference type="PANTHER" id="PTHR35529:SF1">
    <property type="entry name" value="MANGANESE EFFLUX PUMP MNTP-RELATED"/>
    <property type="match status" value="1"/>
</dbReference>
<feature type="transmembrane region" description="Helical" evidence="8">
    <location>
        <begin position="163"/>
        <end position="180"/>
    </location>
</feature>
<keyword evidence="5 8" id="KW-0406">Ion transport</keyword>
<comment type="caution">
    <text evidence="9">The sequence shown here is derived from an EMBL/GenBank/DDBJ whole genome shotgun (WGS) entry which is preliminary data.</text>
</comment>
<dbReference type="EMBL" id="JAAGPU010000002">
    <property type="protein sequence ID" value="NEU03658.1"/>
    <property type="molecule type" value="Genomic_DNA"/>
</dbReference>
<feature type="transmembrane region" description="Helical" evidence="8">
    <location>
        <begin position="130"/>
        <end position="151"/>
    </location>
</feature>
<dbReference type="InterPro" id="IPR003810">
    <property type="entry name" value="Mntp/YtaF"/>
</dbReference>
<keyword evidence="1 8" id="KW-0813">Transport</keyword>
<dbReference type="GO" id="GO:0005886">
    <property type="term" value="C:plasma membrane"/>
    <property type="evidence" value="ECO:0007669"/>
    <property type="project" value="UniProtKB-SubCell"/>
</dbReference>
<keyword evidence="6 8" id="KW-0472">Membrane</keyword>
<feature type="transmembrane region" description="Helical" evidence="8">
    <location>
        <begin position="101"/>
        <end position="123"/>
    </location>
</feature>
<evidence type="ECO:0000256" key="1">
    <source>
        <dbReference type="ARBA" id="ARBA00022448"/>
    </source>
</evidence>
<organism evidence="9 10">
    <name type="scientific">Clostridium senegalense</name>
    <dbReference type="NCBI Taxonomy" id="1465809"/>
    <lineage>
        <taxon>Bacteria</taxon>
        <taxon>Bacillati</taxon>
        <taxon>Bacillota</taxon>
        <taxon>Clostridia</taxon>
        <taxon>Eubacteriales</taxon>
        <taxon>Clostridiaceae</taxon>
        <taxon>Clostridium</taxon>
    </lineage>
</organism>
<keyword evidence="2 8" id="KW-1003">Cell membrane</keyword>